<protein>
    <recommendedName>
        <fullName evidence="3">DUF4806 domain-containing protein</fullName>
    </recommendedName>
</protein>
<keyword evidence="2" id="KW-1185">Reference proteome</keyword>
<accession>A0A9Q0S3J5</accession>
<dbReference type="EMBL" id="WJQU01000002">
    <property type="protein sequence ID" value="KAJ6642205.1"/>
    <property type="molecule type" value="Genomic_DNA"/>
</dbReference>
<dbReference type="AlphaFoldDB" id="A0A9Q0S3J5"/>
<organism evidence="1 2">
    <name type="scientific">Pseudolycoriella hygida</name>
    <dbReference type="NCBI Taxonomy" id="35572"/>
    <lineage>
        <taxon>Eukaryota</taxon>
        <taxon>Metazoa</taxon>
        <taxon>Ecdysozoa</taxon>
        <taxon>Arthropoda</taxon>
        <taxon>Hexapoda</taxon>
        <taxon>Insecta</taxon>
        <taxon>Pterygota</taxon>
        <taxon>Neoptera</taxon>
        <taxon>Endopterygota</taxon>
        <taxon>Diptera</taxon>
        <taxon>Nematocera</taxon>
        <taxon>Sciaroidea</taxon>
        <taxon>Sciaridae</taxon>
        <taxon>Pseudolycoriella</taxon>
    </lineage>
</organism>
<proteinExistence type="predicted"/>
<name>A0A9Q0S3J5_9DIPT</name>
<sequence>METFTTAKHFECNDFLPITSLDKLKLFDSYIRTRTNFKAEFMEYLLTLGGKDVLSVIKAMVAETYDLQLQRLINWTGKGGKHEMSKSSSAACIIECTMFSNNSTRFETEAMFKYHLQHSSDRVRSLIAKSCKAKADSS</sequence>
<dbReference type="Proteomes" id="UP001151699">
    <property type="component" value="Chromosome B"/>
</dbReference>
<evidence type="ECO:0000313" key="2">
    <source>
        <dbReference type="Proteomes" id="UP001151699"/>
    </source>
</evidence>
<comment type="caution">
    <text evidence="1">The sequence shown here is derived from an EMBL/GenBank/DDBJ whole genome shotgun (WGS) entry which is preliminary data.</text>
</comment>
<evidence type="ECO:0008006" key="3">
    <source>
        <dbReference type="Google" id="ProtNLM"/>
    </source>
</evidence>
<gene>
    <name evidence="1" type="ORF">Bhyg_07152</name>
</gene>
<evidence type="ECO:0000313" key="1">
    <source>
        <dbReference type="EMBL" id="KAJ6642205.1"/>
    </source>
</evidence>
<dbReference type="OrthoDB" id="6759773at2759"/>
<reference evidence="1" key="1">
    <citation type="submission" date="2022-07" db="EMBL/GenBank/DDBJ databases">
        <authorList>
            <person name="Trinca V."/>
            <person name="Uliana J.V.C."/>
            <person name="Torres T.T."/>
            <person name="Ward R.J."/>
            <person name="Monesi N."/>
        </authorList>
    </citation>
    <scope>NUCLEOTIDE SEQUENCE</scope>
    <source>
        <strain evidence="1">HSMRA1968</strain>
        <tissue evidence="1">Whole embryos</tissue>
    </source>
</reference>